<evidence type="ECO:0000259" key="2">
    <source>
        <dbReference type="Pfam" id="PF03008"/>
    </source>
</evidence>
<evidence type="ECO:0000313" key="3">
    <source>
        <dbReference type="EMBL" id="NEE03772.1"/>
    </source>
</evidence>
<accession>A0A6L9SH73</accession>
<dbReference type="Proteomes" id="UP000475214">
    <property type="component" value="Unassembled WGS sequence"/>
</dbReference>
<keyword evidence="4" id="KW-1185">Reference proteome</keyword>
<dbReference type="RefSeq" id="WP_163743726.1">
    <property type="nucleotide sequence ID" value="NZ_JAAGOA010000025.1"/>
</dbReference>
<dbReference type="SUPFAM" id="SSF46785">
    <property type="entry name" value="Winged helix' DNA-binding domain"/>
    <property type="match status" value="1"/>
</dbReference>
<dbReference type="InterPro" id="IPR004256">
    <property type="entry name" value="DUF234"/>
</dbReference>
<comment type="caution">
    <text evidence="3">The sequence shown here is derived from an EMBL/GenBank/DDBJ whole genome shotgun (WGS) entry which is preliminary data.</text>
</comment>
<sequence>MRFVGRSAEFSRLDAELARVEKGQARFVVVRGRRQVGKSRLLTEWLRRRDRPHVYYQALDKPIHQELESFRDAVARSSLEPIAGIARTGVSWSSWDSALAVLEYIAAPGRHDGSPGVIVIDELPCILRNDPSFEATLQAAWDHQLQRAGLLLIVVGSDLAMMDALTSYGRPLYSRVDTELRVEPLNVCEAAELLDLGAREAFDTYLMTGGFPKVLAARAEHSTTSTFLNEAVADEAHPLVYTGQRMLDAEFPPSSSSRSVLGAIGHGERTFGHIRNRTGLSERSLVNSLNLLKEKRVIAAEDPQALRVVRRRTRYRVADPYLRFWLSFLAERVDDIARGRGDLVAADVEAGWQKYSGEAVEPLVRASIERILPDERFGAARYVGSYWGRDNHPQVDLIGTEKRSGSSRLSFVGSIKWRATKPFTARDVVQLGELAQHLPGWSESTARVGVSRLGFEPGADLDATLSPEDLIAAWR</sequence>
<dbReference type="Pfam" id="PF03008">
    <property type="entry name" value="DUF234"/>
    <property type="match status" value="1"/>
</dbReference>
<dbReference type="AlphaFoldDB" id="A0A6L9SH73"/>
<dbReference type="PANTHER" id="PTHR34704:SF2">
    <property type="entry name" value="ATPASE"/>
    <property type="match status" value="1"/>
</dbReference>
<dbReference type="SUPFAM" id="SSF52540">
    <property type="entry name" value="P-loop containing nucleoside triphosphate hydrolases"/>
    <property type="match status" value="1"/>
</dbReference>
<evidence type="ECO:0000313" key="4">
    <source>
        <dbReference type="Proteomes" id="UP000475214"/>
    </source>
</evidence>
<evidence type="ECO:0000259" key="1">
    <source>
        <dbReference type="Pfam" id="PF01637"/>
    </source>
</evidence>
<organism evidence="3 4">
    <name type="scientific">Phytoactinopolyspora halotolerans</name>
    <dbReference type="NCBI Taxonomy" id="1981512"/>
    <lineage>
        <taxon>Bacteria</taxon>
        <taxon>Bacillati</taxon>
        <taxon>Actinomycetota</taxon>
        <taxon>Actinomycetes</taxon>
        <taxon>Jiangellales</taxon>
        <taxon>Jiangellaceae</taxon>
        <taxon>Phytoactinopolyspora</taxon>
    </lineage>
</organism>
<reference evidence="3 4" key="1">
    <citation type="submission" date="2020-02" db="EMBL/GenBank/DDBJ databases">
        <authorList>
            <person name="Li X.-J."/>
            <person name="Han X.-M."/>
        </authorList>
    </citation>
    <scope>NUCLEOTIDE SEQUENCE [LARGE SCALE GENOMIC DNA]</scope>
    <source>
        <strain evidence="3 4">CCTCC AB 2017055</strain>
    </source>
</reference>
<dbReference type="GO" id="GO:0005524">
    <property type="term" value="F:ATP binding"/>
    <property type="evidence" value="ECO:0007669"/>
    <property type="project" value="InterPro"/>
</dbReference>
<gene>
    <name evidence="3" type="ORF">G1H10_26745</name>
</gene>
<dbReference type="PANTHER" id="PTHR34704">
    <property type="entry name" value="ATPASE"/>
    <property type="match status" value="1"/>
</dbReference>
<dbReference type="InterPro" id="IPR011579">
    <property type="entry name" value="ATPase_dom"/>
</dbReference>
<dbReference type="InterPro" id="IPR027417">
    <property type="entry name" value="P-loop_NTPase"/>
</dbReference>
<proteinExistence type="predicted"/>
<feature type="domain" description="DUF234" evidence="2">
    <location>
        <begin position="325"/>
        <end position="421"/>
    </location>
</feature>
<dbReference type="InterPro" id="IPR036390">
    <property type="entry name" value="WH_DNA-bd_sf"/>
</dbReference>
<feature type="domain" description="ATPase" evidence="1">
    <location>
        <begin position="3"/>
        <end position="202"/>
    </location>
</feature>
<dbReference type="EMBL" id="JAAGOA010000025">
    <property type="protein sequence ID" value="NEE03772.1"/>
    <property type="molecule type" value="Genomic_DNA"/>
</dbReference>
<dbReference type="Gene3D" id="3.40.50.300">
    <property type="entry name" value="P-loop containing nucleotide triphosphate hydrolases"/>
    <property type="match status" value="1"/>
</dbReference>
<dbReference type="Pfam" id="PF01637">
    <property type="entry name" value="ATPase_2"/>
    <property type="match status" value="1"/>
</dbReference>
<protein>
    <submittedName>
        <fullName evidence="3">AAA family ATPase</fullName>
    </submittedName>
</protein>
<name>A0A6L9SH73_9ACTN</name>